<protein>
    <recommendedName>
        <fullName evidence="3">YqgF/RNase H-like domain-containing protein</fullName>
    </recommendedName>
</protein>
<evidence type="ECO:0000313" key="1">
    <source>
        <dbReference type="EMBL" id="AEB94348.1"/>
    </source>
</evidence>
<dbReference type="STRING" id="1006006.Mcup_0240"/>
<sequence length="182" mass="20705">MRNKKVLLRISDPKLYAELYTRLKRLGVQISDTSDSLTISDPEYEKLNISSDRDVSKILASIYLKWLGKEAFDELLIGVDTNQGRLAVAALADGQLVETRETDIEKAHELLESIISTYPHRRIYIGIGIGNQEGKKVYNYLKRFFPYAKGVDENRTNSKSPYISIKDKDMRAAYAIALRSTL</sequence>
<dbReference type="OrthoDB" id="34658at2157"/>
<evidence type="ECO:0008006" key="3">
    <source>
        <dbReference type="Google" id="ProtNLM"/>
    </source>
</evidence>
<dbReference type="Proteomes" id="UP000007812">
    <property type="component" value="Chromosome"/>
</dbReference>
<dbReference type="KEGG" id="mcn:Mcup_0240"/>
<keyword evidence="2" id="KW-1185">Reference proteome</keyword>
<dbReference type="GeneID" id="10492434"/>
<dbReference type="RefSeq" id="WP_013736847.1">
    <property type="nucleotide sequence ID" value="NC_015435.1"/>
</dbReference>
<accession>F4FYV9</accession>
<proteinExistence type="predicted"/>
<dbReference type="eggNOG" id="arCOG03142">
    <property type="taxonomic scope" value="Archaea"/>
</dbReference>
<gene>
    <name evidence="1" type="ordered locus">Mcup_0240</name>
</gene>
<organism evidence="1 2">
    <name type="scientific">Metallosphaera cuprina (strain Ar-4)</name>
    <dbReference type="NCBI Taxonomy" id="1006006"/>
    <lineage>
        <taxon>Archaea</taxon>
        <taxon>Thermoproteota</taxon>
        <taxon>Thermoprotei</taxon>
        <taxon>Sulfolobales</taxon>
        <taxon>Sulfolobaceae</taxon>
        <taxon>Metallosphaera</taxon>
    </lineage>
</organism>
<name>F4FYV9_METCR</name>
<dbReference type="EMBL" id="CP002656">
    <property type="protein sequence ID" value="AEB94348.1"/>
    <property type="molecule type" value="Genomic_DNA"/>
</dbReference>
<dbReference type="PATRIC" id="fig|1006006.8.peg.241"/>
<evidence type="ECO:0000313" key="2">
    <source>
        <dbReference type="Proteomes" id="UP000007812"/>
    </source>
</evidence>
<dbReference type="AlphaFoldDB" id="F4FYV9"/>
<dbReference type="HOGENOM" id="CLU_1431674_0_0_2"/>
<reference evidence="1 2" key="1">
    <citation type="journal article" date="2011" name="J. Bacteriol.">
        <title>Complete genome sequence of Metallosphaera cuprina, a metal sulfide-oxidizing archaeon from a hot spring.</title>
        <authorList>
            <person name="Liu L.J."/>
            <person name="You X.Y."/>
            <person name="Zheng H."/>
            <person name="Wang S."/>
            <person name="Jiang C.Y."/>
            <person name="Liu S.J."/>
        </authorList>
    </citation>
    <scope>NUCLEOTIDE SEQUENCE [LARGE SCALE GENOMIC DNA]</scope>
    <source>
        <strain evidence="1 2">Ar-4</strain>
    </source>
</reference>